<name>A0ABN0Z4I2_9BACI</name>
<evidence type="ECO:0000256" key="4">
    <source>
        <dbReference type="ARBA" id="ARBA00022692"/>
    </source>
</evidence>
<reference evidence="9 10" key="1">
    <citation type="journal article" date="2019" name="Int. J. Syst. Evol. Microbiol.">
        <title>The Global Catalogue of Microorganisms (GCM) 10K type strain sequencing project: providing services to taxonomists for standard genome sequencing and annotation.</title>
        <authorList>
            <consortium name="The Broad Institute Genomics Platform"/>
            <consortium name="The Broad Institute Genome Sequencing Center for Infectious Disease"/>
            <person name="Wu L."/>
            <person name="Ma J."/>
        </authorList>
    </citation>
    <scope>NUCLEOTIDE SEQUENCE [LARGE SCALE GENOMIC DNA]</scope>
    <source>
        <strain evidence="9 10">JCM 12149</strain>
    </source>
</reference>
<feature type="transmembrane region" description="Helical" evidence="7">
    <location>
        <begin position="6"/>
        <end position="23"/>
    </location>
</feature>
<feature type="transmembrane region" description="Helical" evidence="7">
    <location>
        <begin position="35"/>
        <end position="51"/>
    </location>
</feature>
<keyword evidence="6 7" id="KW-0472">Membrane</keyword>
<dbReference type="RefSeq" id="WP_343751163.1">
    <property type="nucleotide sequence ID" value="NZ_BAAADM010000015.1"/>
</dbReference>
<evidence type="ECO:0000256" key="3">
    <source>
        <dbReference type="ARBA" id="ARBA00022475"/>
    </source>
</evidence>
<keyword evidence="5 7" id="KW-1133">Transmembrane helix</keyword>
<protein>
    <submittedName>
        <fullName evidence="9">DUF421 domain-containing protein</fullName>
    </submittedName>
</protein>
<dbReference type="EMBL" id="BAAADM010000015">
    <property type="protein sequence ID" value="GAA0432728.1"/>
    <property type="molecule type" value="Genomic_DNA"/>
</dbReference>
<evidence type="ECO:0000256" key="6">
    <source>
        <dbReference type="ARBA" id="ARBA00023136"/>
    </source>
</evidence>
<evidence type="ECO:0000313" key="10">
    <source>
        <dbReference type="Proteomes" id="UP001501459"/>
    </source>
</evidence>
<evidence type="ECO:0000259" key="8">
    <source>
        <dbReference type="Pfam" id="PF04239"/>
    </source>
</evidence>
<dbReference type="Pfam" id="PF04239">
    <property type="entry name" value="DUF421"/>
    <property type="match status" value="1"/>
</dbReference>
<dbReference type="PANTHER" id="PTHR34582">
    <property type="entry name" value="UPF0702 TRANSMEMBRANE PROTEIN YCAP"/>
    <property type="match status" value="1"/>
</dbReference>
<gene>
    <name evidence="9" type="ORF">GCM10008983_06670</name>
</gene>
<comment type="similarity">
    <text evidence="2">Belongs to the UPF0702 family.</text>
</comment>
<sequence length="225" mass="24858">MLLFIGKIIILYFFTISIIRLMGKSAFAQLTAHDLAGIFFVISIAAGPVVTESFLKTIVGLTLVGLIHVGFSKLMLVNWINRIFIGKPTIVIKHGKLIKANLKWSTLSLAEILSEVREKGYPDITLIEHALIEPNGAISVIPKQNSAPVTPAQMGMKMDYQGVPISVVVEGRIQHKNLSLANLDEQTLRNKLDQEGYPDLQNIFYAAVRDHDHSLTIDTGDGERV</sequence>
<dbReference type="Proteomes" id="UP001501459">
    <property type="component" value="Unassembled WGS sequence"/>
</dbReference>
<keyword evidence="10" id="KW-1185">Reference proteome</keyword>
<evidence type="ECO:0000256" key="1">
    <source>
        <dbReference type="ARBA" id="ARBA00004651"/>
    </source>
</evidence>
<proteinExistence type="inferred from homology"/>
<dbReference type="Gene3D" id="3.30.240.20">
    <property type="entry name" value="bsu07140 like domains"/>
    <property type="match status" value="2"/>
</dbReference>
<dbReference type="InterPro" id="IPR007353">
    <property type="entry name" value="DUF421"/>
</dbReference>
<keyword evidence="4 7" id="KW-0812">Transmembrane</keyword>
<accession>A0ABN0Z4I2</accession>
<feature type="domain" description="YetF C-terminal" evidence="8">
    <location>
        <begin position="77"/>
        <end position="208"/>
    </location>
</feature>
<dbReference type="InterPro" id="IPR023090">
    <property type="entry name" value="UPF0702_alpha/beta_dom_sf"/>
</dbReference>
<keyword evidence="3" id="KW-1003">Cell membrane</keyword>
<evidence type="ECO:0000256" key="2">
    <source>
        <dbReference type="ARBA" id="ARBA00006448"/>
    </source>
</evidence>
<evidence type="ECO:0000313" key="9">
    <source>
        <dbReference type="EMBL" id="GAA0432728.1"/>
    </source>
</evidence>
<organism evidence="9 10">
    <name type="scientific">Lentibacillus halophilus</name>
    <dbReference type="NCBI Taxonomy" id="295065"/>
    <lineage>
        <taxon>Bacteria</taxon>
        <taxon>Bacillati</taxon>
        <taxon>Bacillota</taxon>
        <taxon>Bacilli</taxon>
        <taxon>Bacillales</taxon>
        <taxon>Bacillaceae</taxon>
        <taxon>Lentibacillus</taxon>
    </lineage>
</organism>
<evidence type="ECO:0000256" key="7">
    <source>
        <dbReference type="SAM" id="Phobius"/>
    </source>
</evidence>
<feature type="transmembrane region" description="Helical" evidence="7">
    <location>
        <begin position="57"/>
        <end position="77"/>
    </location>
</feature>
<comment type="subcellular location">
    <subcellularLocation>
        <location evidence="1">Cell membrane</location>
        <topology evidence="1">Multi-pass membrane protein</topology>
    </subcellularLocation>
</comment>
<dbReference type="PANTHER" id="PTHR34582:SF5">
    <property type="entry name" value="UPF0702 TRANSMEMBRANE PROTEIN YETF"/>
    <property type="match status" value="1"/>
</dbReference>
<evidence type="ECO:0000256" key="5">
    <source>
        <dbReference type="ARBA" id="ARBA00022989"/>
    </source>
</evidence>
<comment type="caution">
    <text evidence="9">The sequence shown here is derived from an EMBL/GenBank/DDBJ whole genome shotgun (WGS) entry which is preliminary data.</text>
</comment>